<evidence type="ECO:0000313" key="2">
    <source>
        <dbReference type="Proteomes" id="UP000828390"/>
    </source>
</evidence>
<reference evidence="1" key="2">
    <citation type="submission" date="2020-11" db="EMBL/GenBank/DDBJ databases">
        <authorList>
            <person name="McCartney M.A."/>
            <person name="Auch B."/>
            <person name="Kono T."/>
            <person name="Mallez S."/>
            <person name="Becker A."/>
            <person name="Gohl D.M."/>
            <person name="Silverstein K.A.T."/>
            <person name="Koren S."/>
            <person name="Bechman K.B."/>
            <person name="Herman A."/>
            <person name="Abrahante J.E."/>
            <person name="Garbe J."/>
        </authorList>
    </citation>
    <scope>NUCLEOTIDE SEQUENCE</scope>
    <source>
        <strain evidence="1">Duluth1</strain>
        <tissue evidence="1">Whole animal</tissue>
    </source>
</reference>
<comment type="caution">
    <text evidence="1">The sequence shown here is derived from an EMBL/GenBank/DDBJ whole genome shotgun (WGS) entry which is preliminary data.</text>
</comment>
<gene>
    <name evidence="1" type="ORF">DPMN_110525</name>
</gene>
<reference evidence="1" key="1">
    <citation type="journal article" date="2019" name="bioRxiv">
        <title>The Genome of the Zebra Mussel, Dreissena polymorpha: A Resource for Invasive Species Research.</title>
        <authorList>
            <person name="McCartney M.A."/>
            <person name="Auch B."/>
            <person name="Kono T."/>
            <person name="Mallez S."/>
            <person name="Zhang Y."/>
            <person name="Obille A."/>
            <person name="Becker A."/>
            <person name="Abrahante J.E."/>
            <person name="Garbe J."/>
            <person name="Badalamenti J.P."/>
            <person name="Herman A."/>
            <person name="Mangelson H."/>
            <person name="Liachko I."/>
            <person name="Sullivan S."/>
            <person name="Sone E.D."/>
            <person name="Koren S."/>
            <person name="Silverstein K.A.T."/>
            <person name="Beckman K.B."/>
            <person name="Gohl D.M."/>
        </authorList>
    </citation>
    <scope>NUCLEOTIDE SEQUENCE</scope>
    <source>
        <strain evidence="1">Duluth1</strain>
        <tissue evidence="1">Whole animal</tissue>
    </source>
</reference>
<name>A0A9D4KDC0_DREPO</name>
<accession>A0A9D4KDC0</accession>
<dbReference type="AlphaFoldDB" id="A0A9D4KDC0"/>
<dbReference type="EMBL" id="JAIWYP010000004">
    <property type="protein sequence ID" value="KAH3837146.1"/>
    <property type="molecule type" value="Genomic_DNA"/>
</dbReference>
<proteinExistence type="predicted"/>
<protein>
    <submittedName>
        <fullName evidence="1">Uncharacterized protein</fullName>
    </submittedName>
</protein>
<dbReference type="Proteomes" id="UP000828390">
    <property type="component" value="Unassembled WGS sequence"/>
</dbReference>
<sequence>MMTQEKTARTVQHTIKNQRGSLGLHWVRVDLARVLAPVAVRGLLDLQLPVARVSMLNADAGIVDEPTVILSAASTTCKPIPHAMQLY</sequence>
<organism evidence="1 2">
    <name type="scientific">Dreissena polymorpha</name>
    <name type="common">Zebra mussel</name>
    <name type="synonym">Mytilus polymorpha</name>
    <dbReference type="NCBI Taxonomy" id="45954"/>
    <lineage>
        <taxon>Eukaryota</taxon>
        <taxon>Metazoa</taxon>
        <taxon>Spiralia</taxon>
        <taxon>Lophotrochozoa</taxon>
        <taxon>Mollusca</taxon>
        <taxon>Bivalvia</taxon>
        <taxon>Autobranchia</taxon>
        <taxon>Heteroconchia</taxon>
        <taxon>Euheterodonta</taxon>
        <taxon>Imparidentia</taxon>
        <taxon>Neoheterodontei</taxon>
        <taxon>Myida</taxon>
        <taxon>Dreissenoidea</taxon>
        <taxon>Dreissenidae</taxon>
        <taxon>Dreissena</taxon>
    </lineage>
</organism>
<keyword evidence="2" id="KW-1185">Reference proteome</keyword>
<evidence type="ECO:0000313" key="1">
    <source>
        <dbReference type="EMBL" id="KAH3837146.1"/>
    </source>
</evidence>